<dbReference type="Proteomes" id="UP000785613">
    <property type="component" value="Unassembled WGS sequence"/>
</dbReference>
<name>A0ABX0LTZ9_9BURK</name>
<reference evidence="2 3" key="1">
    <citation type="submission" date="2019-09" db="EMBL/GenBank/DDBJ databases">
        <title>Taxonomy of Antarctic Massilia spp.: description of Massilia rubra sp. nov., Massilia aquatica sp. nov., Massilia mucilaginosa sp. nov., Massilia frigida sp. nov. isolated from streams, lakes and regoliths.</title>
        <authorList>
            <person name="Holochova P."/>
            <person name="Sedlacek I."/>
            <person name="Kralova S."/>
            <person name="Maslanova I."/>
            <person name="Busse H.-J."/>
            <person name="Stankova E."/>
            <person name="Vrbovska V."/>
            <person name="Kovarovic V."/>
            <person name="Bartak M."/>
            <person name="Svec P."/>
            <person name="Pantucek R."/>
        </authorList>
    </citation>
    <scope>NUCLEOTIDE SEQUENCE [LARGE SCALE GENOMIC DNA]</scope>
    <source>
        <strain evidence="2 3">CCM 8692</strain>
    </source>
</reference>
<keyword evidence="3" id="KW-1185">Reference proteome</keyword>
<accession>A0ABX0LTZ9</accession>
<gene>
    <name evidence="2" type="ORF">F0185_21755</name>
</gene>
<evidence type="ECO:0000313" key="3">
    <source>
        <dbReference type="Proteomes" id="UP000785613"/>
    </source>
</evidence>
<organism evidence="2 3">
    <name type="scientific">Massilia rubra</name>
    <dbReference type="NCBI Taxonomy" id="2607910"/>
    <lineage>
        <taxon>Bacteria</taxon>
        <taxon>Pseudomonadati</taxon>
        <taxon>Pseudomonadota</taxon>
        <taxon>Betaproteobacteria</taxon>
        <taxon>Burkholderiales</taxon>
        <taxon>Oxalobacteraceae</taxon>
        <taxon>Telluria group</taxon>
        <taxon>Massilia</taxon>
    </lineage>
</organism>
<dbReference type="SUPFAM" id="SSF55729">
    <property type="entry name" value="Acyl-CoA N-acyltransferases (Nat)"/>
    <property type="match status" value="1"/>
</dbReference>
<sequence>MCRTSGHNLWPPFGRVVVHGTTAVFDRIETFAPHQRKGLGSALMAALDPLAQQAGVSERLLVATEAGRSLYLALGWRVLAPYSTAVLATR</sequence>
<dbReference type="InterPro" id="IPR016181">
    <property type="entry name" value="Acyl_CoA_acyltransferase"/>
</dbReference>
<comment type="caution">
    <text evidence="2">The sequence shown here is derived from an EMBL/GenBank/DDBJ whole genome shotgun (WGS) entry which is preliminary data.</text>
</comment>
<dbReference type="Pfam" id="PF00583">
    <property type="entry name" value="Acetyltransf_1"/>
    <property type="match status" value="1"/>
</dbReference>
<dbReference type="InterPro" id="IPR000182">
    <property type="entry name" value="GNAT_dom"/>
</dbReference>
<proteinExistence type="predicted"/>
<dbReference type="EMBL" id="VUYU01000016">
    <property type="protein sequence ID" value="NHZ36198.1"/>
    <property type="molecule type" value="Genomic_DNA"/>
</dbReference>
<evidence type="ECO:0000313" key="2">
    <source>
        <dbReference type="EMBL" id="NHZ36198.1"/>
    </source>
</evidence>
<feature type="domain" description="N-acetyltransferase" evidence="1">
    <location>
        <begin position="19"/>
        <end position="75"/>
    </location>
</feature>
<protein>
    <submittedName>
        <fullName evidence="2">GNAT family N-acetyltransferase</fullName>
    </submittedName>
</protein>
<evidence type="ECO:0000259" key="1">
    <source>
        <dbReference type="Pfam" id="PF00583"/>
    </source>
</evidence>
<dbReference type="Gene3D" id="3.40.630.30">
    <property type="match status" value="1"/>
</dbReference>